<dbReference type="AlphaFoldDB" id="A0A4T0NUE0"/>
<dbReference type="EMBL" id="SPRO01000007">
    <property type="protein sequence ID" value="TIC32693.1"/>
    <property type="molecule type" value="Genomic_DNA"/>
</dbReference>
<evidence type="ECO:0000313" key="6">
    <source>
        <dbReference type="Proteomes" id="UP000305362"/>
    </source>
</evidence>
<evidence type="ECO:0000313" key="3">
    <source>
        <dbReference type="EMBL" id="TIC32693.1"/>
    </source>
</evidence>
<evidence type="ECO:0000313" key="9">
    <source>
        <dbReference type="Proteomes" id="UP000309601"/>
    </source>
</evidence>
<reference evidence="6 7" key="1">
    <citation type="submission" date="2019-03" db="EMBL/GenBank/DDBJ databases">
        <title>Sequencing 25 genomes of Wallemia mellicola.</title>
        <authorList>
            <person name="Gostincar C."/>
        </authorList>
    </citation>
    <scope>NUCLEOTIDE SEQUENCE [LARGE SCALE GENOMIC DNA]</scope>
    <source>
        <strain evidence="2 8">EXF-1262</strain>
        <strain evidence="4 9">EXF-1274</strain>
        <strain evidence="5 6">EXF-1277</strain>
        <strain evidence="1 10">EXF-6152</strain>
        <strain evidence="3 7">EXF-8738</strain>
    </source>
</reference>
<dbReference type="Proteomes" id="UP000309601">
    <property type="component" value="Unassembled WGS sequence"/>
</dbReference>
<dbReference type="Proteomes" id="UP000307169">
    <property type="component" value="Unassembled WGS sequence"/>
</dbReference>
<dbReference type="EMBL" id="SPRH01000002">
    <property type="protein sequence ID" value="TIC04678.1"/>
    <property type="molecule type" value="Genomic_DNA"/>
</dbReference>
<dbReference type="Proteomes" id="UP000310685">
    <property type="component" value="Unassembled WGS sequence"/>
</dbReference>
<dbReference type="PANTHER" id="PTHR39218">
    <property type="entry name" value="OXIDOREDUCTASE 14 KDA SUBUNIT, PUTATIVE (AFU_ORTHOLOGUE AFUA_1G12110)-RELATED"/>
    <property type="match status" value="1"/>
</dbReference>
<accession>A0A4T0NUE0</accession>
<evidence type="ECO:0000313" key="2">
    <source>
        <dbReference type="EMBL" id="TIC04678.1"/>
    </source>
</evidence>
<organism evidence="3 7">
    <name type="scientific">Wallemia mellicola</name>
    <dbReference type="NCBI Taxonomy" id="1708541"/>
    <lineage>
        <taxon>Eukaryota</taxon>
        <taxon>Fungi</taxon>
        <taxon>Dikarya</taxon>
        <taxon>Basidiomycota</taxon>
        <taxon>Wallemiomycotina</taxon>
        <taxon>Wallemiomycetes</taxon>
        <taxon>Wallemiales</taxon>
        <taxon>Wallemiaceae</taxon>
        <taxon>Wallemia</taxon>
    </lineage>
</organism>
<dbReference type="Proteomes" id="UP000305362">
    <property type="component" value="Unassembled WGS sequence"/>
</dbReference>
<evidence type="ECO:0000313" key="10">
    <source>
        <dbReference type="Proteomes" id="UP000310685"/>
    </source>
</evidence>
<dbReference type="EMBL" id="SPRC01000007">
    <property type="protein sequence ID" value="TIB81522.1"/>
    <property type="molecule type" value="Genomic_DNA"/>
</dbReference>
<evidence type="ECO:0000313" key="5">
    <source>
        <dbReference type="EMBL" id="TIC70737.1"/>
    </source>
</evidence>
<sequence>MALASYVLGFSSLGLATRCWQLAIERRNIFDNFWGHLIAAGAFGTAGFYLHGVSERQQSALSERKQTLIDNREKLQQ</sequence>
<dbReference type="PANTHER" id="PTHR39218:SF1">
    <property type="entry name" value="OXIDOREDUCTASE 14 KDA SUBUNIT, PUTATIVE (AFU_ORTHOLOGUE AFUA_1G12110)-RELATED"/>
    <property type="match status" value="1"/>
</dbReference>
<dbReference type="OrthoDB" id="2141050at2759"/>
<dbReference type="OMA" id="AHQWDER"/>
<evidence type="ECO:0000313" key="7">
    <source>
        <dbReference type="Proteomes" id="UP000305647"/>
    </source>
</evidence>
<evidence type="ECO:0000313" key="1">
    <source>
        <dbReference type="EMBL" id="TIB81522.1"/>
    </source>
</evidence>
<dbReference type="EMBL" id="SPRW01000005">
    <property type="protein sequence ID" value="TIC69913.1"/>
    <property type="molecule type" value="Genomic_DNA"/>
</dbReference>
<comment type="caution">
    <text evidence="3">The sequence shown here is derived from an EMBL/GenBank/DDBJ whole genome shotgun (WGS) entry which is preliminary data.</text>
</comment>
<evidence type="ECO:0000313" key="8">
    <source>
        <dbReference type="Proteomes" id="UP000307169"/>
    </source>
</evidence>
<gene>
    <name evidence="4" type="ORF">E3Q02_00749</name>
    <name evidence="5" type="ORF">E3Q03_00909</name>
    <name evidence="3" type="ORF">E3Q10_01087</name>
    <name evidence="2" type="ORF">E3Q17_00296</name>
    <name evidence="1" type="ORF">E3Q22_01029</name>
</gene>
<evidence type="ECO:0000313" key="4">
    <source>
        <dbReference type="EMBL" id="TIC69913.1"/>
    </source>
</evidence>
<protein>
    <submittedName>
        <fullName evidence="3">Uncharacterized protein</fullName>
    </submittedName>
</protein>
<dbReference type="EMBL" id="SPRV01000006">
    <property type="protein sequence ID" value="TIC70737.1"/>
    <property type="molecule type" value="Genomic_DNA"/>
</dbReference>
<dbReference type="Proteomes" id="UP000305647">
    <property type="component" value="Unassembled WGS sequence"/>
</dbReference>
<proteinExistence type="predicted"/>
<name>A0A4T0NUE0_9BASI</name>